<protein>
    <recommendedName>
        <fullName evidence="4">Anti-sigma-K factor rskA</fullName>
    </recommendedName>
</protein>
<feature type="compositionally biased region" description="Low complexity" evidence="1">
    <location>
        <begin position="305"/>
        <end position="323"/>
    </location>
</feature>
<comment type="caution">
    <text evidence="2">The sequence shown here is derived from an EMBL/GenBank/DDBJ whole genome shotgun (WGS) entry which is preliminary data.</text>
</comment>
<dbReference type="PANTHER" id="PTHR37461:SF1">
    <property type="entry name" value="ANTI-SIGMA-K FACTOR RSKA"/>
    <property type="match status" value="1"/>
</dbReference>
<keyword evidence="3" id="KW-1185">Reference proteome</keyword>
<evidence type="ECO:0000313" key="3">
    <source>
        <dbReference type="Proteomes" id="UP001604043"/>
    </source>
</evidence>
<proteinExistence type="predicted"/>
<dbReference type="Proteomes" id="UP001604043">
    <property type="component" value="Unassembled WGS sequence"/>
</dbReference>
<evidence type="ECO:0008006" key="4">
    <source>
        <dbReference type="Google" id="ProtNLM"/>
    </source>
</evidence>
<dbReference type="InterPro" id="IPR051474">
    <property type="entry name" value="Anti-sigma-K/W_factor"/>
</dbReference>
<dbReference type="EMBL" id="JBAFUR010000001">
    <property type="protein sequence ID" value="MFG1251445.1"/>
    <property type="molecule type" value="Genomic_DNA"/>
</dbReference>
<gene>
    <name evidence="2" type="ORF">V5F30_04475</name>
</gene>
<dbReference type="PANTHER" id="PTHR37461">
    <property type="entry name" value="ANTI-SIGMA-K FACTOR RSKA"/>
    <property type="match status" value="1"/>
</dbReference>
<feature type="compositionally biased region" description="Low complexity" evidence="1">
    <location>
        <begin position="262"/>
        <end position="282"/>
    </location>
</feature>
<dbReference type="RefSeq" id="WP_394006156.1">
    <property type="nucleotide sequence ID" value="NZ_JBAFUR010000001.1"/>
</dbReference>
<feature type="region of interest" description="Disordered" evidence="1">
    <location>
        <begin position="89"/>
        <end position="420"/>
    </location>
</feature>
<name>A0ABW6ZEP5_9HYPH</name>
<organism evidence="2 3">
    <name type="scientific">Xanthobacter aminoxidans</name>
    <dbReference type="NCBI Taxonomy" id="186280"/>
    <lineage>
        <taxon>Bacteria</taxon>
        <taxon>Pseudomonadati</taxon>
        <taxon>Pseudomonadota</taxon>
        <taxon>Alphaproteobacteria</taxon>
        <taxon>Hyphomicrobiales</taxon>
        <taxon>Xanthobacteraceae</taxon>
        <taxon>Xanthobacter</taxon>
    </lineage>
</organism>
<accession>A0ABW6ZEP5</accession>
<evidence type="ECO:0000256" key="1">
    <source>
        <dbReference type="SAM" id="MobiDB-lite"/>
    </source>
</evidence>
<feature type="compositionally biased region" description="Basic and acidic residues" evidence="1">
    <location>
        <begin position="143"/>
        <end position="156"/>
    </location>
</feature>
<reference evidence="2 3" key="1">
    <citation type="submission" date="2024-02" db="EMBL/GenBank/DDBJ databases">
        <title>Expansion and revision of Xanthobacter and proposal of Roseixanthobacter gen. nov.</title>
        <authorList>
            <person name="Soltysiak M.P.M."/>
            <person name="Jalihal A."/>
            <person name="Ory A."/>
            <person name="Chrisophersen C."/>
            <person name="Lee A.D."/>
            <person name="Boulton J."/>
            <person name="Springer M."/>
        </authorList>
    </citation>
    <scope>NUCLEOTIDE SEQUENCE [LARGE SCALE GENOMIC DNA]</scope>
    <source>
        <strain evidence="2 3">CB5</strain>
    </source>
</reference>
<feature type="compositionally biased region" description="Low complexity" evidence="1">
    <location>
        <begin position="378"/>
        <end position="412"/>
    </location>
</feature>
<feature type="compositionally biased region" description="Pro residues" evidence="1">
    <location>
        <begin position="230"/>
        <end position="260"/>
    </location>
</feature>
<evidence type="ECO:0000313" key="2">
    <source>
        <dbReference type="EMBL" id="MFG1251445.1"/>
    </source>
</evidence>
<sequence>MSRASPDRLPERVAPPDADRILAAEYVLGTLDNEDRRRVRARCAAEPQFAALVRLWERRLAPLHELAVPVIPSPEIWRAIASDLRSAPPALRGATLPRGMSPSPDPPRRPAMPEGRPLRSAAGTGEGAVERVRRLFGLGRGAEPGRVEPSRGAERPSRRRAFPPLEAGPIGPPQPMETPRVPAGPIRDTRSAGLLPQVTSQLSRPPSPGPGTVPTAARLPEPSAPLQLVAPPPRPRPLPEPLTPPPAFMFLEPDPPPEPEPVAEASPTPVGDGTPAAAAPAAESLPPSGSVAEPDAVVPEPPVVLEPTAPAVSEGAPDAAEPAPVAPVPAPTPVETEPAAMEAALPPVAEGVPEPVAAPMALDVTEATEHKPDEEAEAVAPPAALADAAEASSPEPAPQDAPSSEAPSADPAAGEKAEEAPLPGWATEVASGEVSALPDEPSAPTRVVVRHGPWRGISLLLALLCLGLGGVAAYREWVWPGEGYWVAVMQAEPLPAVSVRIDPDSGAVHVRSFAPAPPDGETYRLWLVSPTSGAWLIGAFSSGLSERVPELARLGRKGLSGTELVVTREPADRPDTTKGPEATVVYRGRLVPE</sequence>
<feature type="compositionally biased region" description="Low complexity" evidence="1">
    <location>
        <begin position="333"/>
        <end position="359"/>
    </location>
</feature>